<dbReference type="Pfam" id="PF11127">
    <property type="entry name" value="YgaP-like_TM"/>
    <property type="match status" value="1"/>
</dbReference>
<proteinExistence type="predicted"/>
<feature type="transmembrane region" description="Helical" evidence="1">
    <location>
        <begin position="12"/>
        <end position="34"/>
    </location>
</feature>
<organism evidence="3 4">
    <name type="scientific">Pontimonas salivibrio</name>
    <dbReference type="NCBI Taxonomy" id="1159327"/>
    <lineage>
        <taxon>Bacteria</taxon>
        <taxon>Bacillati</taxon>
        <taxon>Actinomycetota</taxon>
        <taxon>Actinomycetes</taxon>
        <taxon>Micrococcales</taxon>
        <taxon>Microbacteriaceae</taxon>
        <taxon>Pontimonas</taxon>
    </lineage>
</organism>
<reference evidence="3 4" key="1">
    <citation type="submission" date="2018-02" db="EMBL/GenBank/DDBJ databases">
        <title>Complete genome of the streamlined marine actinobacterium Pontimonas salivibrio CL-TW6 adapted to coastal planktonic lifestype.</title>
        <authorList>
            <person name="Cho B.C."/>
            <person name="Hardies S.C."/>
            <person name="Jang G.I."/>
            <person name="Hwang C.Y."/>
        </authorList>
    </citation>
    <scope>NUCLEOTIDE SEQUENCE [LARGE SCALE GENOMIC DNA]</scope>
    <source>
        <strain evidence="3 4">CL-TW6</strain>
    </source>
</reference>
<name>A0A2L2BPG0_9MICO</name>
<sequence>MISFMSGPWGRGARIVGGVALWAIAIIDGGWAWLLAIPGTMMITTGVMNYCPAGLMLEKPKDRSEFMASLKPVNLLK</sequence>
<dbReference type="InterPro" id="IPR021309">
    <property type="entry name" value="YgaP-like_TM"/>
</dbReference>
<protein>
    <submittedName>
        <fullName evidence="3">DUF2892-like protein</fullName>
    </submittedName>
</protein>
<dbReference type="KEGG" id="psai:C3B54_11544"/>
<dbReference type="EMBL" id="CP026923">
    <property type="protein sequence ID" value="AVG23534.1"/>
    <property type="molecule type" value="Genomic_DNA"/>
</dbReference>
<keyword evidence="1" id="KW-0812">Transmembrane</keyword>
<keyword evidence="1" id="KW-1133">Transmembrane helix</keyword>
<evidence type="ECO:0000313" key="3">
    <source>
        <dbReference type="EMBL" id="AVG23534.1"/>
    </source>
</evidence>
<accession>A0A2L2BPG0</accession>
<keyword evidence="4" id="KW-1185">Reference proteome</keyword>
<dbReference type="Proteomes" id="UP000243077">
    <property type="component" value="Chromosome"/>
</dbReference>
<evidence type="ECO:0000313" key="4">
    <source>
        <dbReference type="Proteomes" id="UP000243077"/>
    </source>
</evidence>
<keyword evidence="1" id="KW-0472">Membrane</keyword>
<evidence type="ECO:0000256" key="1">
    <source>
        <dbReference type="SAM" id="Phobius"/>
    </source>
</evidence>
<feature type="domain" description="Inner membrane protein YgaP-like transmembrane" evidence="2">
    <location>
        <begin position="7"/>
        <end position="59"/>
    </location>
</feature>
<dbReference type="AlphaFoldDB" id="A0A2L2BPG0"/>
<gene>
    <name evidence="3" type="ORF">C3B54_11544</name>
</gene>
<evidence type="ECO:0000259" key="2">
    <source>
        <dbReference type="Pfam" id="PF11127"/>
    </source>
</evidence>